<protein>
    <recommendedName>
        <fullName evidence="2">histidine kinase</fullName>
        <ecNumber evidence="2">2.7.13.3</ecNumber>
    </recommendedName>
</protein>
<reference evidence="6 7" key="1">
    <citation type="submission" date="2019-08" db="EMBL/GenBank/DDBJ databases">
        <title>Archangium and Cystobacter genomes.</title>
        <authorList>
            <person name="Chen I.-C.K."/>
            <person name="Wielgoss S."/>
        </authorList>
    </citation>
    <scope>NUCLEOTIDE SEQUENCE [LARGE SCALE GENOMIC DNA]</scope>
    <source>
        <strain evidence="6 7">Cbm 6</strain>
    </source>
</reference>
<feature type="domain" description="Histidine kinase" evidence="5">
    <location>
        <begin position="1583"/>
        <end position="1754"/>
    </location>
</feature>
<dbReference type="PROSITE" id="PS00108">
    <property type="entry name" value="PROTEIN_KINASE_ST"/>
    <property type="match status" value="1"/>
</dbReference>
<dbReference type="Gene3D" id="3.30.450.40">
    <property type="match status" value="1"/>
</dbReference>
<feature type="coiled-coil region" evidence="3">
    <location>
        <begin position="1446"/>
        <end position="1484"/>
    </location>
</feature>
<dbReference type="Pfam" id="PF00069">
    <property type="entry name" value="Pkinase"/>
    <property type="match status" value="1"/>
</dbReference>
<dbReference type="SMART" id="SM00065">
    <property type="entry name" value="GAF"/>
    <property type="match status" value="1"/>
</dbReference>
<evidence type="ECO:0000256" key="3">
    <source>
        <dbReference type="SAM" id="Coils"/>
    </source>
</evidence>
<dbReference type="SUPFAM" id="SSF56112">
    <property type="entry name" value="Protein kinase-like (PK-like)"/>
    <property type="match status" value="1"/>
</dbReference>
<dbReference type="PANTHER" id="PTHR43642:SF1">
    <property type="entry name" value="HYBRID SIGNAL TRANSDUCTION HISTIDINE KINASE G"/>
    <property type="match status" value="1"/>
</dbReference>
<dbReference type="SUPFAM" id="SSF55874">
    <property type="entry name" value="ATPase domain of HSP90 chaperone/DNA topoisomerase II/histidine kinase"/>
    <property type="match status" value="1"/>
</dbReference>
<evidence type="ECO:0000256" key="1">
    <source>
        <dbReference type="ARBA" id="ARBA00000085"/>
    </source>
</evidence>
<dbReference type="SMART" id="SM00220">
    <property type="entry name" value="S_TKc"/>
    <property type="match status" value="1"/>
</dbReference>
<dbReference type="Gene3D" id="3.30.200.20">
    <property type="entry name" value="Phosphorylase Kinase, domain 1"/>
    <property type="match status" value="1"/>
</dbReference>
<dbReference type="Pfam" id="PF02518">
    <property type="entry name" value="HATPase_c"/>
    <property type="match status" value="1"/>
</dbReference>
<dbReference type="EMBL" id="CP043494">
    <property type="protein sequence ID" value="WNG48443.1"/>
    <property type="molecule type" value="Genomic_DNA"/>
</dbReference>
<evidence type="ECO:0000259" key="4">
    <source>
        <dbReference type="PROSITE" id="PS50011"/>
    </source>
</evidence>
<keyword evidence="7" id="KW-1185">Reference proteome</keyword>
<dbReference type="PRINTS" id="PR00344">
    <property type="entry name" value="BCTRLSENSOR"/>
</dbReference>
<organism evidence="6 7">
    <name type="scientific">Archangium minus</name>
    <dbReference type="NCBI Taxonomy" id="83450"/>
    <lineage>
        <taxon>Bacteria</taxon>
        <taxon>Pseudomonadati</taxon>
        <taxon>Myxococcota</taxon>
        <taxon>Myxococcia</taxon>
        <taxon>Myxococcales</taxon>
        <taxon>Cystobacterineae</taxon>
        <taxon>Archangiaceae</taxon>
        <taxon>Archangium</taxon>
    </lineage>
</organism>
<dbReference type="Gene3D" id="3.40.50.300">
    <property type="entry name" value="P-loop containing nucleotide triphosphate hydrolases"/>
    <property type="match status" value="1"/>
</dbReference>
<dbReference type="InterPro" id="IPR003594">
    <property type="entry name" value="HATPase_dom"/>
</dbReference>
<dbReference type="PROSITE" id="PS50011">
    <property type="entry name" value="PROTEIN_KINASE_DOM"/>
    <property type="match status" value="1"/>
</dbReference>
<dbReference type="InterPro" id="IPR041664">
    <property type="entry name" value="AAA_16"/>
</dbReference>
<dbReference type="Gene3D" id="3.30.565.10">
    <property type="entry name" value="Histidine kinase-like ATPase, C-terminal domain"/>
    <property type="match status" value="1"/>
</dbReference>
<dbReference type="EC" id="2.7.13.3" evidence="2"/>
<dbReference type="SMART" id="SM00387">
    <property type="entry name" value="HATPase_c"/>
    <property type="match status" value="1"/>
</dbReference>
<proteinExistence type="predicted"/>
<dbReference type="InterPro" id="IPR053159">
    <property type="entry name" value="Hybrid_Histidine_Kinase"/>
</dbReference>
<dbReference type="InterPro" id="IPR003018">
    <property type="entry name" value="GAF"/>
</dbReference>
<dbReference type="InterPro" id="IPR029016">
    <property type="entry name" value="GAF-like_dom_sf"/>
</dbReference>
<dbReference type="InterPro" id="IPR005467">
    <property type="entry name" value="His_kinase_dom"/>
</dbReference>
<feature type="domain" description="Protein kinase" evidence="4">
    <location>
        <begin position="8"/>
        <end position="268"/>
    </location>
</feature>
<sequence>MLPTIPNYSVLEVLHQGAKHTLFRALRQADGRSVVIKMPDMAHVDSRGIARLERELGLLRKCQGSPHVVEALELLQLPGTAALVLEDFQGHSLNRLLSGPIEIRSFLRLAISMASALAEVHRREIVHLDIKPANIIVNDATGVVKIADFGIASALPLEHPSFRPASTIEGTFAYLSPEQTGRMNRVVDHRSDLYSLGITFYEMLAGVPPFSAEDVLGWFHCHLAVVPRPVSELNPSVPVALSRLVARLIAKAPEDRYQSAEGLKADLEQCAARWDSGAALAPFPLGSADALDGFRIPEKLYGREDDVAALLGAFEQGVKAGRCALVLISGYSGVGKSSLVREVFGPLVRERGLFASGKFDQLNTGGPYSTLVSALRQCLQQILAEGEAEIAAWKERIQRALGVNGQLVVDMLPQLELIIGKQAPVEELGPAESLNRLHEVFTRFFGALSLDKRPLVLFLDDLQWVDPATLALLQHVIPDPEAGCLFVIGAYRDNEVPPSHPLMVTLDSLRRVMVPIASIVLSPLGREHTQRLLADTLHTDEARVLPLADLLLEKTGGNPFFLTQFLSTLHREKLLQFDTAARGWCWDLAQIQAQGFTDNVVDLMVAKLRELPSSTQDALEVAACIGNTFDAEDVSELVQSSLEELEARLLGAIKERLILRSEHGYRFLHDRIQQAAYLLTPEAQRIALHLRIGRMLRARRLSAVFELVNHLNLAAALIDDRDETIELARLNLAAGKSAIRSAAHAAALRYLATGCDLVGQDGWESHYELTYELTFQRAQCELISGQLGAAEARITALITRARTRAEQADVHRLKVDLHGTRGEFPQAVEAALSCARRFGLELPLRPNPEELRATVQALWEELEQRKLESLLELAPMTDPDQRSLLALFAAVLPPAYFINPDLHDLLACQMVSASLRYGNADVSVMGYVVFGQAMGHVLKKWREAVRLGALAVDLMDRRGIVGSRAKVCLVIGGFINHRIQHLRAVLPLFRESWSAARQTGELTFASYSIMNLVVFRFMMGDHLEDVSSEAETFLDFLHRTRNDAVWLAIADLREVVECLQQRTEAPPVAPDSVTGLRAIPFIAFMFYRYRLLCALIYGDARGAVEMALKGRAFLFSYAGQAGVAEYHYHAALAQARHYDAVTPAEQQEYLRQIEADHAVLQEWAETGPANFGHAYALISAELARLRGNTEEAMRRYEEAISRARQNGFTQCEALAYEVASAFYRARGVETVADTYLREARRAYLQWGAHGKVKLLDMRYPRLIRSGTTTSTSVTTDEAFDVMTVVKAQQAISKEIVLAGLLKTLMRILIESAGAERGYLLLTRDDTLFIEAGAEVNREGIKVDAEPVPLEASARLPHSIVHYVKRSLESLILEDAGTDGRFASDEYVVRAKPRSILCMPVMGQAKLVGVLYVENRLAAGVFTPSRLAVLEVLASQASISLANARLYASVQQAQEALRRSHDELEQRVEERARELRRAQAELLDTARRAGKAEIAAEVLHNAGNILNNINTSAGIVASKLRQFRVPKLAQTAALLQAHQQDLGEFLVKDAAGSGLPVYLSRLAAAMHQDLEFTLGEVGSMMASVEYLNEVVRTQQAYVGVSEAPEWIHLEDLLEDSLRMNTPVLEPLRVRIIKEYQALPALFLQRSKVVQILTHLISNAASALSESGQEEKWLRLKLEKSGEQLLRIVVEDNGVGIAPENLEMIFRPGFTTKEEGHGFGLHCSILTAKALGGSILAKSEGPGRGAVFTLDLPLVSSNA</sequence>
<dbReference type="Pfam" id="PF01590">
    <property type="entry name" value="GAF"/>
    <property type="match status" value="1"/>
</dbReference>
<dbReference type="InterPro" id="IPR011009">
    <property type="entry name" value="Kinase-like_dom_sf"/>
</dbReference>
<dbReference type="PROSITE" id="PS50109">
    <property type="entry name" value="HIS_KIN"/>
    <property type="match status" value="1"/>
</dbReference>
<evidence type="ECO:0000313" key="7">
    <source>
        <dbReference type="Proteomes" id="UP001611383"/>
    </source>
</evidence>
<dbReference type="CDD" id="cd14014">
    <property type="entry name" value="STKc_PknB_like"/>
    <property type="match status" value="1"/>
</dbReference>
<accession>A0ABY9WZ79</accession>
<dbReference type="RefSeq" id="WP_395805969.1">
    <property type="nucleotide sequence ID" value="NZ_CP043494.1"/>
</dbReference>
<dbReference type="Pfam" id="PF13191">
    <property type="entry name" value="AAA_16"/>
    <property type="match status" value="1"/>
</dbReference>
<dbReference type="InterPro" id="IPR008271">
    <property type="entry name" value="Ser/Thr_kinase_AS"/>
</dbReference>
<dbReference type="Proteomes" id="UP001611383">
    <property type="component" value="Chromosome"/>
</dbReference>
<dbReference type="Gene3D" id="1.10.510.10">
    <property type="entry name" value="Transferase(Phosphotransferase) domain 1"/>
    <property type="match status" value="1"/>
</dbReference>
<dbReference type="SUPFAM" id="SSF52540">
    <property type="entry name" value="P-loop containing nucleoside triphosphate hydrolases"/>
    <property type="match status" value="1"/>
</dbReference>
<gene>
    <name evidence="6" type="ORF">F0U60_33210</name>
</gene>
<dbReference type="InterPro" id="IPR036890">
    <property type="entry name" value="HATPase_C_sf"/>
</dbReference>
<dbReference type="PANTHER" id="PTHR43642">
    <property type="entry name" value="HYBRID SIGNAL TRANSDUCTION HISTIDINE KINASE G"/>
    <property type="match status" value="1"/>
</dbReference>
<comment type="catalytic activity">
    <reaction evidence="1">
        <text>ATP + protein L-histidine = ADP + protein N-phospho-L-histidine.</text>
        <dbReference type="EC" id="2.7.13.3"/>
    </reaction>
</comment>
<dbReference type="InterPro" id="IPR027417">
    <property type="entry name" value="P-loop_NTPase"/>
</dbReference>
<evidence type="ECO:0000259" key="5">
    <source>
        <dbReference type="PROSITE" id="PS50109"/>
    </source>
</evidence>
<evidence type="ECO:0000256" key="2">
    <source>
        <dbReference type="ARBA" id="ARBA00012438"/>
    </source>
</evidence>
<dbReference type="InterPro" id="IPR000719">
    <property type="entry name" value="Prot_kinase_dom"/>
</dbReference>
<dbReference type="SUPFAM" id="SSF55781">
    <property type="entry name" value="GAF domain-like"/>
    <property type="match status" value="1"/>
</dbReference>
<dbReference type="InterPro" id="IPR004358">
    <property type="entry name" value="Sig_transdc_His_kin-like_C"/>
</dbReference>
<evidence type="ECO:0000313" key="6">
    <source>
        <dbReference type="EMBL" id="WNG48443.1"/>
    </source>
</evidence>
<keyword evidence="3" id="KW-0175">Coiled coil</keyword>
<name>A0ABY9WZ79_9BACT</name>